<comment type="caution">
    <text evidence="1">The sequence shown here is derived from an EMBL/GenBank/DDBJ whole genome shotgun (WGS) entry which is preliminary data.</text>
</comment>
<evidence type="ECO:0000313" key="1">
    <source>
        <dbReference type="EMBL" id="OKH36807.1"/>
    </source>
</evidence>
<evidence type="ECO:0000313" key="2">
    <source>
        <dbReference type="Proteomes" id="UP000185860"/>
    </source>
</evidence>
<organism evidence="1 2">
    <name type="scientific">[Phormidium ambiguum] IAM M-71</name>
    <dbReference type="NCBI Taxonomy" id="454136"/>
    <lineage>
        <taxon>Bacteria</taxon>
        <taxon>Bacillati</taxon>
        <taxon>Cyanobacteriota</taxon>
        <taxon>Cyanophyceae</taxon>
        <taxon>Oscillatoriophycideae</taxon>
        <taxon>Aerosakkonematales</taxon>
        <taxon>Aerosakkonemataceae</taxon>
        <taxon>Floridanema</taxon>
    </lineage>
</organism>
<proteinExistence type="predicted"/>
<name>A0A1U7II97_9CYAN</name>
<sequence length="275" mass="31422">MYCIKLIIEPTAAMTFRILPGSILNIATYPFVPPTTFSGFLRRLGMMSVELEIPETRVNNDNPPIYALPPRYVALGAYPTSNSWRGVHRTYRKGMREFNHDSFSRLYLDEDKANFQLHTWEYFIAEELVGYVVAESPEGLEHFRELETYGCKLGKEGFAIVTEVSELIELKQETKTAYPSTILPMEALLQNGQFIGGCDIYNLYRYQWSANSQTNSDREGFLDQQPTAADGFVPFVAAYFPTEMNHPPELDYYTNGEFNIPVSLVNLLLRGEVYV</sequence>
<dbReference type="Proteomes" id="UP000185860">
    <property type="component" value="Unassembled WGS sequence"/>
</dbReference>
<dbReference type="STRING" id="454136.NIES2119_15395"/>
<dbReference type="OrthoDB" id="581264at2"/>
<protein>
    <recommendedName>
        <fullName evidence="3">CRISPR-associated protein Cas5</fullName>
    </recommendedName>
</protein>
<evidence type="ECO:0008006" key="3">
    <source>
        <dbReference type="Google" id="ProtNLM"/>
    </source>
</evidence>
<gene>
    <name evidence="1" type="ORF">NIES2119_15395</name>
</gene>
<dbReference type="RefSeq" id="WP_073594383.1">
    <property type="nucleotide sequence ID" value="NZ_MRCE01000014.1"/>
</dbReference>
<dbReference type="AlphaFoldDB" id="A0A1U7II97"/>
<dbReference type="EMBL" id="MRCE01000014">
    <property type="protein sequence ID" value="OKH36807.1"/>
    <property type="molecule type" value="Genomic_DNA"/>
</dbReference>
<accession>A0A1U7II97</accession>
<reference evidence="1 2" key="1">
    <citation type="submission" date="2016-11" db="EMBL/GenBank/DDBJ databases">
        <title>Draft Genome Sequences of Nine Cyanobacterial Strains from Diverse Habitats.</title>
        <authorList>
            <person name="Zhu T."/>
            <person name="Hou S."/>
            <person name="Lu X."/>
            <person name="Hess W.R."/>
        </authorList>
    </citation>
    <scope>NUCLEOTIDE SEQUENCE [LARGE SCALE GENOMIC DNA]</scope>
    <source>
        <strain evidence="1 2">IAM M-71</strain>
    </source>
</reference>